<dbReference type="AlphaFoldDB" id="E3BPW9"/>
<dbReference type="STRING" id="796620.VIBC2010_02466"/>
<keyword evidence="3" id="KW-1185">Reference proteome</keyword>
<organism evidence="2 3">
    <name type="scientific">Vibrio caribbeanicus ATCC BAA-2122</name>
    <dbReference type="NCBI Taxonomy" id="796620"/>
    <lineage>
        <taxon>Bacteria</taxon>
        <taxon>Pseudomonadati</taxon>
        <taxon>Pseudomonadota</taxon>
        <taxon>Gammaproteobacteria</taxon>
        <taxon>Vibrionales</taxon>
        <taxon>Vibrionaceae</taxon>
        <taxon>Vibrio</taxon>
    </lineage>
</organism>
<dbReference type="EMBL" id="AEIU01000111">
    <property type="protein sequence ID" value="EFP94894.1"/>
    <property type="molecule type" value="Genomic_DNA"/>
</dbReference>
<comment type="caution">
    <text evidence="2">The sequence shown here is derived from an EMBL/GenBank/DDBJ whole genome shotgun (WGS) entry which is preliminary data.</text>
</comment>
<name>E3BPW9_9VIBR</name>
<dbReference type="Proteomes" id="UP000002943">
    <property type="component" value="Unassembled WGS sequence"/>
</dbReference>
<evidence type="ECO:0008006" key="4">
    <source>
        <dbReference type="Google" id="ProtNLM"/>
    </source>
</evidence>
<dbReference type="eggNOG" id="COG4795">
    <property type="taxonomic scope" value="Bacteria"/>
</dbReference>
<accession>E3BPW9</accession>
<feature type="transmembrane region" description="Helical" evidence="1">
    <location>
        <begin position="15"/>
        <end position="38"/>
    </location>
</feature>
<dbReference type="OrthoDB" id="5865913at2"/>
<dbReference type="RefSeq" id="WP_009603230.1">
    <property type="nucleotide sequence ID" value="NZ_AEIU01000111.1"/>
</dbReference>
<evidence type="ECO:0000256" key="1">
    <source>
        <dbReference type="SAM" id="Phobius"/>
    </source>
</evidence>
<evidence type="ECO:0000313" key="2">
    <source>
        <dbReference type="EMBL" id="EFP94894.1"/>
    </source>
</evidence>
<reference evidence="2 3" key="1">
    <citation type="journal article" date="2012" name="Int. J. Syst. Evol. Microbiol.">
        <title>Vibrio caribbeanicus sp. nov., isolated from the marine sponge Scleritoderma cyanea.</title>
        <authorList>
            <person name="Hoffmann M."/>
            <person name="Monday S.R."/>
            <person name="Allard M.W."/>
            <person name="Strain E.A."/>
            <person name="Whittaker P."/>
            <person name="Naum M."/>
            <person name="McCarthy P.J."/>
            <person name="Lopez J.V."/>
            <person name="Fischer M."/>
            <person name="Brown E.W."/>
        </authorList>
    </citation>
    <scope>NUCLEOTIDE SEQUENCE [LARGE SCALE GENOMIC DNA]</scope>
    <source>
        <strain evidence="2 3">ATCC BAA-2122</strain>
    </source>
</reference>
<sequence length="226" mass="25060">MAIQSVVNPSQKGAVLLELLISSLLSVGVIGSLTLLLVSSLKVGTNRAHNLVLVESVSSVVQQIKQDVQRAGYGSGREGRATLAGIADTVYVDKHLLAYRYWVKEEQAYRHVVFKWQQTEGRQRINNEQSINSGERTNNGQLLICEKMSQSALTLDQAKRSGRMGNCFNLFDPNQVGIYEFELAAIPYTESSVSQQLVSMSISSYLVSNPKIKYDVNTLVFIRNSE</sequence>
<proteinExistence type="predicted"/>
<gene>
    <name evidence="2" type="ORF">VIBC2010_02466</name>
</gene>
<keyword evidence="1" id="KW-0472">Membrane</keyword>
<protein>
    <recommendedName>
        <fullName evidence="4">Type IV pilus assembly protein PilW</fullName>
    </recommendedName>
</protein>
<evidence type="ECO:0000313" key="3">
    <source>
        <dbReference type="Proteomes" id="UP000002943"/>
    </source>
</evidence>
<keyword evidence="1" id="KW-0812">Transmembrane</keyword>
<keyword evidence="1" id="KW-1133">Transmembrane helix</keyword>